<dbReference type="PANTHER" id="PTHR34005">
    <property type="entry name" value="PROTEIN CBG15054-RELATED"/>
    <property type="match status" value="1"/>
</dbReference>
<evidence type="ECO:0000313" key="4">
    <source>
        <dbReference type="Proteomes" id="UP000230233"/>
    </source>
</evidence>
<dbReference type="AlphaFoldDB" id="A0A2G5VN64"/>
<feature type="signal peptide" evidence="2">
    <location>
        <begin position="1"/>
        <end position="26"/>
    </location>
</feature>
<evidence type="ECO:0000313" key="3">
    <source>
        <dbReference type="EMBL" id="PIC53212.1"/>
    </source>
</evidence>
<evidence type="ECO:0000256" key="1">
    <source>
        <dbReference type="SAM" id="MobiDB-lite"/>
    </source>
</evidence>
<sequence length="392" mass="43406">MLMALMNTNFQSIIIFLALSIVIGNSAPSGNLTQAEDSARAETCGKDHLNPTVTNSSQQWYGSIKHKDSNTVFPALMISSRHLLASTEVFKGYEKFYQILIDVECSIKMGSLPVPKELLNRLEVEVAGTPAPFILRAYAVLFCDVKERIKNGFMSYPMILEVNQEYEGSPPCLWIDPRIHLEPSLDIHDTVNGTFVHHKIVVNHTEKPTHNFGDFLTVNSIKGETGGAFVEVMNGRTILLGIGGSNSKTASNPKWFYSLNLLRDALCHLVGVCRFTTVIVPEVTTTTSPKPSTTFLKPEAKPTTIAATPQPIALPTSAPSTAPGDPDPLEIPRQKILITTPETWKSQQIPNPRPEIDDDEEYGEYLALKKDGRKREILELSMISLIFVILLF</sequence>
<dbReference type="PANTHER" id="PTHR34005:SF2">
    <property type="entry name" value="DUF4817 DOMAIN-CONTAINING PROTEIN-RELATED"/>
    <property type="match status" value="1"/>
</dbReference>
<feature type="chain" id="PRO_5013660528" description="Peptidase S1 domain-containing protein" evidence="2">
    <location>
        <begin position="27"/>
        <end position="392"/>
    </location>
</feature>
<feature type="region of interest" description="Disordered" evidence="1">
    <location>
        <begin position="307"/>
        <end position="331"/>
    </location>
</feature>
<proteinExistence type="predicted"/>
<reference evidence="4" key="1">
    <citation type="submission" date="2017-10" db="EMBL/GenBank/DDBJ databases">
        <title>Rapid genome shrinkage in a self-fertile nematode reveals novel sperm competition proteins.</title>
        <authorList>
            <person name="Yin D."/>
            <person name="Schwarz E.M."/>
            <person name="Thomas C.G."/>
            <person name="Felde R.L."/>
            <person name="Korf I.F."/>
            <person name="Cutter A.D."/>
            <person name="Schartner C.M."/>
            <person name="Ralston E.J."/>
            <person name="Meyer B.J."/>
            <person name="Haag E.S."/>
        </authorList>
    </citation>
    <scope>NUCLEOTIDE SEQUENCE [LARGE SCALE GENOMIC DNA]</scope>
    <source>
        <strain evidence="4">JU1422</strain>
    </source>
</reference>
<comment type="caution">
    <text evidence="3">The sequence shown here is derived from an EMBL/GenBank/DDBJ whole genome shotgun (WGS) entry which is preliminary data.</text>
</comment>
<keyword evidence="2" id="KW-0732">Signal</keyword>
<dbReference type="EMBL" id="PDUG01000001">
    <property type="protein sequence ID" value="PIC53212.1"/>
    <property type="molecule type" value="Genomic_DNA"/>
</dbReference>
<organism evidence="3 4">
    <name type="scientific">Caenorhabditis nigoni</name>
    <dbReference type="NCBI Taxonomy" id="1611254"/>
    <lineage>
        <taxon>Eukaryota</taxon>
        <taxon>Metazoa</taxon>
        <taxon>Ecdysozoa</taxon>
        <taxon>Nematoda</taxon>
        <taxon>Chromadorea</taxon>
        <taxon>Rhabditida</taxon>
        <taxon>Rhabditina</taxon>
        <taxon>Rhabditomorpha</taxon>
        <taxon>Rhabditoidea</taxon>
        <taxon>Rhabditidae</taxon>
        <taxon>Peloderinae</taxon>
        <taxon>Caenorhabditis</taxon>
    </lineage>
</organism>
<dbReference type="InterPro" id="IPR005514">
    <property type="entry name" value="DUF316"/>
</dbReference>
<evidence type="ECO:0008006" key="5">
    <source>
        <dbReference type="Google" id="ProtNLM"/>
    </source>
</evidence>
<gene>
    <name evidence="3" type="primary">Cnig_chr_I.g3011</name>
    <name evidence="3" type="ORF">B9Z55_003011</name>
</gene>
<name>A0A2G5VN64_9PELO</name>
<dbReference type="Pfam" id="PF03761">
    <property type="entry name" value="DUF316"/>
    <property type="match status" value="1"/>
</dbReference>
<protein>
    <recommendedName>
        <fullName evidence="5">Peptidase S1 domain-containing protein</fullName>
    </recommendedName>
</protein>
<dbReference type="Proteomes" id="UP000230233">
    <property type="component" value="Chromosome I"/>
</dbReference>
<accession>A0A2G5VN64</accession>
<keyword evidence="4" id="KW-1185">Reference proteome</keyword>
<evidence type="ECO:0000256" key="2">
    <source>
        <dbReference type="SAM" id="SignalP"/>
    </source>
</evidence>